<evidence type="ECO:0000256" key="2">
    <source>
        <dbReference type="SAM" id="Phobius"/>
    </source>
</evidence>
<keyword evidence="2" id="KW-1133">Transmembrane helix</keyword>
<gene>
    <name evidence="3" type="ORF">TVY486_1109570</name>
</gene>
<proteinExistence type="predicted"/>
<keyword evidence="2" id="KW-0472">Membrane</keyword>
<sequence>MRVWGGGASWVGCRCCLCSRRPSEVPAFFWKRTELKRRRLFAASFGSTSDITHTTAIYSPRPYIYHCCFRSLPDLVVSLSSLTVIIIIIFMTITTTITFSIDPSHLTQSTDCSRHTARPNHSRSQTVVIH</sequence>
<organism evidence="3">
    <name type="scientific">Trypanosoma vivax (strain Y486)</name>
    <dbReference type="NCBI Taxonomy" id="1055687"/>
    <lineage>
        <taxon>Eukaryota</taxon>
        <taxon>Discoba</taxon>
        <taxon>Euglenozoa</taxon>
        <taxon>Kinetoplastea</taxon>
        <taxon>Metakinetoplastina</taxon>
        <taxon>Trypanosomatida</taxon>
        <taxon>Trypanosomatidae</taxon>
        <taxon>Trypanosoma</taxon>
        <taxon>Duttonella</taxon>
    </lineage>
</organism>
<accession>G0UCC2</accession>
<dbReference type="EMBL" id="HE573027">
    <property type="protein sequence ID" value="CCC53473.1"/>
    <property type="molecule type" value="Genomic_DNA"/>
</dbReference>
<name>G0UCC2_TRYVY</name>
<evidence type="ECO:0000256" key="1">
    <source>
        <dbReference type="SAM" id="MobiDB-lite"/>
    </source>
</evidence>
<reference evidence="3" key="1">
    <citation type="journal article" date="2012" name="Proc. Natl. Acad. Sci. U.S.A.">
        <title>Antigenic diversity is generated by distinct evolutionary mechanisms in African trypanosome species.</title>
        <authorList>
            <person name="Jackson A.P."/>
            <person name="Berry A."/>
            <person name="Aslett M."/>
            <person name="Allison H.C."/>
            <person name="Burton P."/>
            <person name="Vavrova-Anderson J."/>
            <person name="Brown R."/>
            <person name="Browne H."/>
            <person name="Corton N."/>
            <person name="Hauser H."/>
            <person name="Gamble J."/>
            <person name="Gilderthorp R."/>
            <person name="Marcello L."/>
            <person name="McQuillan J."/>
            <person name="Otto T.D."/>
            <person name="Quail M.A."/>
            <person name="Sanders M.J."/>
            <person name="van Tonder A."/>
            <person name="Ginger M.L."/>
            <person name="Field M.C."/>
            <person name="Barry J.D."/>
            <person name="Hertz-Fowler C."/>
            <person name="Berriman M."/>
        </authorList>
    </citation>
    <scope>NUCLEOTIDE SEQUENCE</scope>
    <source>
        <strain evidence="3">Y486</strain>
    </source>
</reference>
<keyword evidence="2" id="KW-0812">Transmembrane</keyword>
<feature type="transmembrane region" description="Helical" evidence="2">
    <location>
        <begin position="79"/>
        <end position="101"/>
    </location>
</feature>
<evidence type="ECO:0000313" key="3">
    <source>
        <dbReference type="EMBL" id="CCC53473.1"/>
    </source>
</evidence>
<protein>
    <submittedName>
        <fullName evidence="3">Uncharacterized protein</fullName>
    </submittedName>
</protein>
<dbReference type="AlphaFoldDB" id="G0UCC2"/>
<feature type="region of interest" description="Disordered" evidence="1">
    <location>
        <begin position="110"/>
        <end position="130"/>
    </location>
</feature>
<dbReference type="VEuPathDB" id="TriTrypDB:TvY486_1109570"/>